<dbReference type="Gene3D" id="3.40.50.300">
    <property type="entry name" value="P-loop containing nucleotide triphosphate hydrolases"/>
    <property type="match status" value="1"/>
</dbReference>
<keyword evidence="7 10" id="KW-0862">Zinc</keyword>
<dbReference type="InterPro" id="IPR027417">
    <property type="entry name" value="P-loop_NTPase"/>
</dbReference>
<evidence type="ECO:0000256" key="4">
    <source>
        <dbReference type="ARBA" id="ARBA00022730"/>
    </source>
</evidence>
<feature type="binding site" evidence="10">
    <location>
        <position position="289"/>
    </location>
    <ligand>
        <name>Zn(2+)</name>
        <dbReference type="ChEBI" id="CHEBI:29105"/>
    </ligand>
</feature>
<evidence type="ECO:0000313" key="14">
    <source>
        <dbReference type="Proteomes" id="UP000319716"/>
    </source>
</evidence>
<dbReference type="Pfam" id="PF03193">
    <property type="entry name" value="RsgA_GTPase"/>
    <property type="match status" value="1"/>
</dbReference>
<keyword evidence="9 10" id="KW-0342">GTP-binding</keyword>
<evidence type="ECO:0000313" key="13">
    <source>
        <dbReference type="EMBL" id="GAY78537.1"/>
    </source>
</evidence>
<dbReference type="GO" id="GO:0003924">
    <property type="term" value="F:GTPase activity"/>
    <property type="evidence" value="ECO:0007669"/>
    <property type="project" value="UniProtKB-UniRule"/>
</dbReference>
<evidence type="ECO:0000256" key="6">
    <source>
        <dbReference type="ARBA" id="ARBA00022801"/>
    </source>
</evidence>
<dbReference type="RefSeq" id="WP_262393425.1">
    <property type="nucleotide sequence ID" value="NZ_BEXB01000052.1"/>
</dbReference>
<organism evidence="13 14">
    <name type="scientific">Sporolactobacillus inulinus</name>
    <dbReference type="NCBI Taxonomy" id="2078"/>
    <lineage>
        <taxon>Bacteria</taxon>
        <taxon>Bacillati</taxon>
        <taxon>Bacillota</taxon>
        <taxon>Bacilli</taxon>
        <taxon>Bacillales</taxon>
        <taxon>Sporolactobacillaceae</taxon>
        <taxon>Sporolactobacillus</taxon>
    </lineage>
</organism>
<feature type="domain" description="EngC GTPase" evidence="11">
    <location>
        <begin position="109"/>
        <end position="256"/>
    </location>
</feature>
<evidence type="ECO:0000259" key="12">
    <source>
        <dbReference type="PROSITE" id="PS51721"/>
    </source>
</evidence>
<feature type="binding site" evidence="10">
    <location>
        <position position="282"/>
    </location>
    <ligand>
        <name>Zn(2+)</name>
        <dbReference type="ChEBI" id="CHEBI:29105"/>
    </ligand>
</feature>
<dbReference type="CDD" id="cd01854">
    <property type="entry name" value="YjeQ_EngC"/>
    <property type="match status" value="1"/>
</dbReference>
<protein>
    <recommendedName>
        <fullName evidence="10">Small ribosomal subunit biogenesis GTPase RsgA</fullName>
        <ecNumber evidence="10">3.6.1.-</ecNumber>
    </recommendedName>
</protein>
<feature type="binding site" evidence="10">
    <location>
        <position position="295"/>
    </location>
    <ligand>
        <name>Zn(2+)</name>
        <dbReference type="ChEBI" id="CHEBI:29105"/>
    </ligand>
</feature>
<evidence type="ECO:0000256" key="2">
    <source>
        <dbReference type="ARBA" id="ARBA00022517"/>
    </source>
</evidence>
<evidence type="ECO:0000259" key="11">
    <source>
        <dbReference type="PROSITE" id="PS50936"/>
    </source>
</evidence>
<evidence type="ECO:0000256" key="3">
    <source>
        <dbReference type="ARBA" id="ARBA00022723"/>
    </source>
</evidence>
<dbReference type="PANTHER" id="PTHR32120">
    <property type="entry name" value="SMALL RIBOSOMAL SUBUNIT BIOGENESIS GTPASE RSGA"/>
    <property type="match status" value="1"/>
</dbReference>
<dbReference type="GO" id="GO:0042274">
    <property type="term" value="P:ribosomal small subunit biogenesis"/>
    <property type="evidence" value="ECO:0007669"/>
    <property type="project" value="UniProtKB-UniRule"/>
</dbReference>
<dbReference type="Gene3D" id="1.10.40.50">
    <property type="entry name" value="Probable gtpase engc, domain 3"/>
    <property type="match status" value="1"/>
</dbReference>
<comment type="subcellular location">
    <subcellularLocation>
        <location evidence="10">Cytoplasm</location>
    </subcellularLocation>
</comment>
<comment type="caution">
    <text evidence="13">The sequence shown here is derived from an EMBL/GenBank/DDBJ whole genome shotgun (WGS) entry which is preliminary data.</text>
</comment>
<keyword evidence="5 10" id="KW-0547">Nucleotide-binding</keyword>
<dbReference type="Proteomes" id="UP000319716">
    <property type="component" value="Unassembled WGS sequence"/>
</dbReference>
<comment type="subunit">
    <text evidence="10">Monomer. Associates with 30S ribosomal subunit, binds 16S rRNA.</text>
</comment>
<evidence type="ECO:0000256" key="8">
    <source>
        <dbReference type="ARBA" id="ARBA00022884"/>
    </source>
</evidence>
<keyword evidence="6 10" id="KW-0378">Hydrolase</keyword>
<keyword evidence="2 10" id="KW-0690">Ribosome biogenesis</keyword>
<dbReference type="GO" id="GO:0005525">
    <property type="term" value="F:GTP binding"/>
    <property type="evidence" value="ECO:0007669"/>
    <property type="project" value="UniProtKB-UniRule"/>
</dbReference>
<dbReference type="GO" id="GO:0005737">
    <property type="term" value="C:cytoplasm"/>
    <property type="evidence" value="ECO:0007669"/>
    <property type="project" value="UniProtKB-SubCell"/>
</dbReference>
<evidence type="ECO:0000256" key="7">
    <source>
        <dbReference type="ARBA" id="ARBA00022833"/>
    </source>
</evidence>
<feature type="binding site" evidence="10">
    <location>
        <begin position="148"/>
        <end position="151"/>
    </location>
    <ligand>
        <name>GTP</name>
        <dbReference type="ChEBI" id="CHEBI:37565"/>
    </ligand>
</feature>
<proteinExistence type="inferred from homology"/>
<accession>A0A4Y1ZHA3</accession>
<comment type="function">
    <text evidence="10">One of several proteins that assist in the late maturation steps of the functional core of the 30S ribosomal subunit. Helps release RbfA from mature subunits. May play a role in the assembly of ribosomal proteins into the subunit. Circularly permuted GTPase that catalyzes slow GTP hydrolysis, GTPase activity is stimulated by the 30S ribosomal subunit.</text>
</comment>
<dbReference type="InterPro" id="IPR004881">
    <property type="entry name" value="Ribosome_biogen_GTPase_RsgA"/>
</dbReference>
<dbReference type="AlphaFoldDB" id="A0A4Y1ZHA3"/>
<keyword evidence="1 10" id="KW-0963">Cytoplasm</keyword>
<gene>
    <name evidence="10" type="primary">rsgA</name>
    <name evidence="13" type="ORF">NBRC111894_4091</name>
</gene>
<reference evidence="13 14" key="1">
    <citation type="submission" date="2017-11" db="EMBL/GenBank/DDBJ databases">
        <title>Draft Genome Sequence of Sporolactobacillus inulinus NBRC 111894 Isolated from Koso, a Japanese Sugar-Vegetable Fermented Beverage.</title>
        <authorList>
            <person name="Chiou T.Y."/>
            <person name="Oshima K."/>
            <person name="Suda W."/>
            <person name="Hattori M."/>
            <person name="Takahashi T."/>
        </authorList>
    </citation>
    <scope>NUCLEOTIDE SEQUENCE [LARGE SCALE GENOMIC DNA]</scope>
    <source>
        <strain evidence="13 14">NBRC111894</strain>
    </source>
</reference>
<dbReference type="HAMAP" id="MF_01820">
    <property type="entry name" value="GTPase_RsgA"/>
    <property type="match status" value="1"/>
</dbReference>
<sequence length="352" mass="39462">MKLEKYGWNQYIEKCSLTLNHDQSFGRVFSEYKGQYKLMTEQGSYLAEVTGKFRHQANGREDFPAVGDWVVCRERPSEHKAAIDRVLPRFSKFSRKAAGSTTVEQIVAANIDTAFLVMALNHDFNVRRLERYLTMAWDSGANPVVLLSKADLCADLDAKVASVQEVAFGVPIITVSAIADTGKEQLGAYFGEGKTAVFLGSSGVGKSTIANWLCGEIIQKVNAARADDDRGRHTTTSRELVVLPNGGVIIDTPGMRELQLWTASEDSLDHSFTDIETLAARCRFRDCSHQNEPGCAVQEALNTGALSQSRYDSYLKLQRELAFIRRKNNVQERLKEKARWKKIHKAIRKKHE</sequence>
<feature type="binding site" evidence="10">
    <location>
        <begin position="200"/>
        <end position="208"/>
    </location>
    <ligand>
        <name>GTP</name>
        <dbReference type="ChEBI" id="CHEBI:37565"/>
    </ligand>
</feature>
<evidence type="ECO:0000256" key="9">
    <source>
        <dbReference type="ARBA" id="ARBA00023134"/>
    </source>
</evidence>
<dbReference type="SUPFAM" id="SSF52540">
    <property type="entry name" value="P-loop containing nucleoside triphosphate hydrolases"/>
    <property type="match status" value="1"/>
</dbReference>
<evidence type="ECO:0000256" key="5">
    <source>
        <dbReference type="ARBA" id="ARBA00022741"/>
    </source>
</evidence>
<dbReference type="PROSITE" id="PS50936">
    <property type="entry name" value="ENGC_GTPASE"/>
    <property type="match status" value="1"/>
</dbReference>
<dbReference type="GO" id="GO:0046872">
    <property type="term" value="F:metal ion binding"/>
    <property type="evidence" value="ECO:0007669"/>
    <property type="project" value="UniProtKB-KW"/>
</dbReference>
<dbReference type="PROSITE" id="PS51721">
    <property type="entry name" value="G_CP"/>
    <property type="match status" value="1"/>
</dbReference>
<dbReference type="InterPro" id="IPR010914">
    <property type="entry name" value="RsgA_GTPase_dom"/>
</dbReference>
<dbReference type="PANTHER" id="PTHR32120:SF10">
    <property type="entry name" value="SMALL RIBOSOMAL SUBUNIT BIOGENESIS GTPASE RSGA"/>
    <property type="match status" value="1"/>
</dbReference>
<dbReference type="EMBL" id="BEXB01000052">
    <property type="protein sequence ID" value="GAY78537.1"/>
    <property type="molecule type" value="Genomic_DNA"/>
</dbReference>
<evidence type="ECO:0000256" key="10">
    <source>
        <dbReference type="HAMAP-Rule" id="MF_01820"/>
    </source>
</evidence>
<dbReference type="NCBIfam" id="TIGR00157">
    <property type="entry name" value="ribosome small subunit-dependent GTPase A"/>
    <property type="match status" value="1"/>
</dbReference>
<keyword evidence="3 10" id="KW-0479">Metal-binding</keyword>
<feature type="binding site" evidence="10">
    <location>
        <position position="287"/>
    </location>
    <ligand>
        <name>Zn(2+)</name>
        <dbReference type="ChEBI" id="CHEBI:29105"/>
    </ligand>
</feature>
<dbReference type="GO" id="GO:0019843">
    <property type="term" value="F:rRNA binding"/>
    <property type="evidence" value="ECO:0007669"/>
    <property type="project" value="UniProtKB-KW"/>
</dbReference>
<feature type="domain" description="CP-type G" evidence="12">
    <location>
        <begin position="100"/>
        <end position="258"/>
    </location>
</feature>
<keyword evidence="8 10" id="KW-0694">RNA-binding</keyword>
<dbReference type="EC" id="3.6.1.-" evidence="10"/>
<dbReference type="InterPro" id="IPR030378">
    <property type="entry name" value="G_CP_dom"/>
</dbReference>
<comment type="similarity">
    <text evidence="10">Belongs to the TRAFAC class YlqF/YawG GTPase family. RsgA subfamily.</text>
</comment>
<keyword evidence="4 10" id="KW-0699">rRNA-binding</keyword>
<evidence type="ECO:0000256" key="1">
    <source>
        <dbReference type="ARBA" id="ARBA00022490"/>
    </source>
</evidence>
<name>A0A4Y1ZHA3_9BACL</name>
<comment type="cofactor">
    <cofactor evidence="10">
        <name>Zn(2+)</name>
        <dbReference type="ChEBI" id="CHEBI:29105"/>
    </cofactor>
    <text evidence="10">Binds 1 zinc ion per subunit.</text>
</comment>